<accession>A0A8H4BA92</accession>
<comment type="caution">
    <text evidence="2">The sequence shown here is derived from an EMBL/GenBank/DDBJ whole genome shotgun (WGS) entry which is preliminary data.</text>
</comment>
<name>A0A8H4BA92_MUCCL</name>
<organism evidence="2 3">
    <name type="scientific">Mucor circinelloides f. lusitanicus</name>
    <name type="common">Mucor racemosus var. lusitanicus</name>
    <dbReference type="NCBI Taxonomy" id="29924"/>
    <lineage>
        <taxon>Eukaryota</taxon>
        <taxon>Fungi</taxon>
        <taxon>Fungi incertae sedis</taxon>
        <taxon>Mucoromycota</taxon>
        <taxon>Mucoromycotina</taxon>
        <taxon>Mucoromycetes</taxon>
        <taxon>Mucorales</taxon>
        <taxon>Mucorineae</taxon>
        <taxon>Mucoraceae</taxon>
        <taxon>Mucor</taxon>
    </lineage>
</organism>
<dbReference type="Gene3D" id="3.40.50.1820">
    <property type="entry name" value="alpha/beta hydrolase"/>
    <property type="match status" value="1"/>
</dbReference>
<dbReference type="SUPFAM" id="SSF53474">
    <property type="entry name" value="alpha/beta-Hydrolases"/>
    <property type="match status" value="1"/>
</dbReference>
<evidence type="ECO:0000313" key="2">
    <source>
        <dbReference type="EMBL" id="KAF1798321.1"/>
    </source>
</evidence>
<dbReference type="InterPro" id="IPR001375">
    <property type="entry name" value="Peptidase_S9_cat"/>
</dbReference>
<protein>
    <recommendedName>
        <fullName evidence="1">Peptidase S9 prolyl oligopeptidase catalytic domain-containing protein</fullName>
    </recommendedName>
</protein>
<evidence type="ECO:0000313" key="3">
    <source>
        <dbReference type="Proteomes" id="UP000469890"/>
    </source>
</evidence>
<dbReference type="AlphaFoldDB" id="A0A8H4BA92"/>
<evidence type="ECO:0000259" key="1">
    <source>
        <dbReference type="Pfam" id="PF00326"/>
    </source>
</evidence>
<dbReference type="GO" id="GO:0008236">
    <property type="term" value="F:serine-type peptidase activity"/>
    <property type="evidence" value="ECO:0007669"/>
    <property type="project" value="InterPro"/>
</dbReference>
<dbReference type="InterPro" id="IPR029058">
    <property type="entry name" value="AB_hydrolase_fold"/>
</dbReference>
<dbReference type="Proteomes" id="UP000469890">
    <property type="component" value="Unassembled WGS sequence"/>
</dbReference>
<dbReference type="EMBL" id="JAAECE010000008">
    <property type="protein sequence ID" value="KAF1798321.1"/>
    <property type="molecule type" value="Genomic_DNA"/>
</dbReference>
<sequence>MCHIRPLIIHLLRPLHLYQFQWAEAALRCKKIHENKILLSEGACTTPTKIDGIITDQDFNLEVAIIEVSGPNNKMWKPYTLKSVPSLESKASLKVYVFHIYRKSSTKVVVPMLPDLVSHLWQIRDIHEQQHAQLMDFIYAEDLAPNSSIGGSDQEEPYISPRKKQKTGLDYVLSKFDYLDGERVAGLGGSYGGFTANNWLNGRSNKFKALVNHDGDLFHYTLI</sequence>
<proteinExistence type="predicted"/>
<feature type="domain" description="Peptidase S9 prolyl oligopeptidase catalytic" evidence="1">
    <location>
        <begin position="166"/>
        <end position="215"/>
    </location>
</feature>
<dbReference type="GO" id="GO:0006508">
    <property type="term" value="P:proteolysis"/>
    <property type="evidence" value="ECO:0007669"/>
    <property type="project" value="InterPro"/>
</dbReference>
<gene>
    <name evidence="2" type="ORF">FB192DRAFT_1476876</name>
</gene>
<reference evidence="2 3" key="1">
    <citation type="submission" date="2019-09" db="EMBL/GenBank/DDBJ databases">
        <authorList>
            <consortium name="DOE Joint Genome Institute"/>
            <person name="Mondo S.J."/>
            <person name="Navarro-Mendoza M.I."/>
            <person name="Perez-Arques C."/>
            <person name="Panchal S."/>
            <person name="Nicolas F.E."/>
            <person name="Ganguly P."/>
            <person name="Pangilinan J."/>
            <person name="Grigoriev I."/>
            <person name="Heitman J."/>
            <person name="Sanya K."/>
            <person name="Garre V."/>
        </authorList>
    </citation>
    <scope>NUCLEOTIDE SEQUENCE [LARGE SCALE GENOMIC DNA]</scope>
    <source>
        <strain evidence="2 3">MU402</strain>
    </source>
</reference>
<dbReference type="Pfam" id="PF00326">
    <property type="entry name" value="Peptidase_S9"/>
    <property type="match status" value="1"/>
</dbReference>